<organism evidence="2 3">
    <name type="scientific">Austropuccinia psidii MF-1</name>
    <dbReference type="NCBI Taxonomy" id="1389203"/>
    <lineage>
        <taxon>Eukaryota</taxon>
        <taxon>Fungi</taxon>
        <taxon>Dikarya</taxon>
        <taxon>Basidiomycota</taxon>
        <taxon>Pucciniomycotina</taxon>
        <taxon>Pucciniomycetes</taxon>
        <taxon>Pucciniales</taxon>
        <taxon>Sphaerophragmiaceae</taxon>
        <taxon>Austropuccinia</taxon>
    </lineage>
</organism>
<dbReference type="AlphaFoldDB" id="A0A9Q3BBI4"/>
<dbReference type="Proteomes" id="UP000765509">
    <property type="component" value="Unassembled WGS sequence"/>
</dbReference>
<feature type="compositionally biased region" description="Polar residues" evidence="1">
    <location>
        <begin position="36"/>
        <end position="49"/>
    </location>
</feature>
<name>A0A9Q3BBI4_9BASI</name>
<evidence type="ECO:0000313" key="2">
    <source>
        <dbReference type="EMBL" id="MBW0462202.1"/>
    </source>
</evidence>
<accession>A0A9Q3BBI4</accession>
<evidence type="ECO:0000313" key="3">
    <source>
        <dbReference type="Proteomes" id="UP000765509"/>
    </source>
</evidence>
<dbReference type="EMBL" id="AVOT02000303">
    <property type="protein sequence ID" value="MBW0462202.1"/>
    <property type="molecule type" value="Genomic_DNA"/>
</dbReference>
<keyword evidence="3" id="KW-1185">Reference proteome</keyword>
<protein>
    <submittedName>
        <fullName evidence="2">Uncharacterized protein</fullName>
    </submittedName>
</protein>
<proteinExistence type="predicted"/>
<evidence type="ECO:0000256" key="1">
    <source>
        <dbReference type="SAM" id="MobiDB-lite"/>
    </source>
</evidence>
<comment type="caution">
    <text evidence="2">The sequence shown here is derived from an EMBL/GenBank/DDBJ whole genome shotgun (WGS) entry which is preliminary data.</text>
</comment>
<gene>
    <name evidence="2" type="ORF">O181_001917</name>
</gene>
<sequence length="109" mass="11885">MMARRGSEYSIASDGGGFRGRNDSTKGQPKGKIPSGTESTQGSAISQKQVPEIPRISETELELTMSNSNRDKSHYKGSNKCIYEPGKEVLHGVQRKRMGNVATNTPRSD</sequence>
<reference evidence="2" key="1">
    <citation type="submission" date="2021-03" db="EMBL/GenBank/DDBJ databases">
        <title>Draft genome sequence of rust myrtle Austropuccinia psidii MF-1, a brazilian biotype.</title>
        <authorList>
            <person name="Quecine M.C."/>
            <person name="Pachon D.M.R."/>
            <person name="Bonatelli M.L."/>
            <person name="Correr F.H."/>
            <person name="Franceschini L.M."/>
            <person name="Leite T.F."/>
            <person name="Margarido G.R.A."/>
            <person name="Almeida C.A."/>
            <person name="Ferrarezi J.A."/>
            <person name="Labate C.A."/>
        </authorList>
    </citation>
    <scope>NUCLEOTIDE SEQUENCE</scope>
    <source>
        <strain evidence="2">MF-1</strain>
    </source>
</reference>
<feature type="region of interest" description="Disordered" evidence="1">
    <location>
        <begin position="1"/>
        <end position="55"/>
    </location>
</feature>